<dbReference type="GO" id="GO:0006654">
    <property type="term" value="P:phosphatidic acid biosynthetic process"/>
    <property type="evidence" value="ECO:0007669"/>
    <property type="project" value="TreeGrafter"/>
</dbReference>
<dbReference type="PANTHER" id="PTHR10434:SF11">
    <property type="entry name" value="1-ACYL-SN-GLYCEROL-3-PHOSPHATE ACYLTRANSFERASE"/>
    <property type="match status" value="1"/>
</dbReference>
<evidence type="ECO:0000256" key="1">
    <source>
        <dbReference type="ARBA" id="ARBA00005189"/>
    </source>
</evidence>
<dbReference type="GO" id="GO:0003841">
    <property type="term" value="F:1-acylglycerol-3-phosphate O-acyltransferase activity"/>
    <property type="evidence" value="ECO:0007669"/>
    <property type="project" value="TreeGrafter"/>
</dbReference>
<dbReference type="KEGG" id="sdyn:Mal52_35710"/>
<proteinExistence type="predicted"/>
<gene>
    <name evidence="6" type="ORF">Mal52_35710</name>
</gene>
<dbReference type="Proteomes" id="UP000319383">
    <property type="component" value="Chromosome"/>
</dbReference>
<reference evidence="6 7" key="1">
    <citation type="submission" date="2019-02" db="EMBL/GenBank/DDBJ databases">
        <title>Deep-cultivation of Planctomycetes and their phenomic and genomic characterization uncovers novel biology.</title>
        <authorList>
            <person name="Wiegand S."/>
            <person name="Jogler M."/>
            <person name="Boedeker C."/>
            <person name="Pinto D."/>
            <person name="Vollmers J."/>
            <person name="Rivas-Marin E."/>
            <person name="Kohn T."/>
            <person name="Peeters S.H."/>
            <person name="Heuer A."/>
            <person name="Rast P."/>
            <person name="Oberbeckmann S."/>
            <person name="Bunk B."/>
            <person name="Jeske O."/>
            <person name="Meyerdierks A."/>
            <person name="Storesund J.E."/>
            <person name="Kallscheuer N."/>
            <person name="Luecker S."/>
            <person name="Lage O.M."/>
            <person name="Pohl T."/>
            <person name="Merkel B.J."/>
            <person name="Hornburger P."/>
            <person name="Mueller R.-W."/>
            <person name="Bruemmer F."/>
            <person name="Labrenz M."/>
            <person name="Spormann A.M."/>
            <person name="Op den Camp H."/>
            <person name="Overmann J."/>
            <person name="Amann R."/>
            <person name="Jetten M.S.M."/>
            <person name="Mascher T."/>
            <person name="Medema M.H."/>
            <person name="Devos D.P."/>
            <person name="Kaster A.-K."/>
            <person name="Ovreas L."/>
            <person name="Rohde M."/>
            <person name="Galperin M.Y."/>
            <person name="Jogler C."/>
        </authorList>
    </citation>
    <scope>NUCLEOTIDE SEQUENCE [LARGE SCALE GENOMIC DNA]</scope>
    <source>
        <strain evidence="6 7">Mal52</strain>
    </source>
</reference>
<evidence type="ECO:0000313" key="6">
    <source>
        <dbReference type="EMBL" id="QDU45083.1"/>
    </source>
</evidence>
<keyword evidence="3 6" id="KW-0012">Acyltransferase</keyword>
<dbReference type="InterPro" id="IPR002123">
    <property type="entry name" value="Plipid/glycerol_acylTrfase"/>
</dbReference>
<dbReference type="Pfam" id="PF01553">
    <property type="entry name" value="Acyltransferase"/>
    <property type="match status" value="1"/>
</dbReference>
<protein>
    <submittedName>
        <fullName evidence="6">2-acyl-glycerophospho-ethanolamine acyltransferase</fullName>
    </submittedName>
</protein>
<dbReference type="AlphaFoldDB" id="A0A517ZRL3"/>
<name>A0A517ZRL3_9PLAN</name>
<dbReference type="PANTHER" id="PTHR10434">
    <property type="entry name" value="1-ACYL-SN-GLYCEROL-3-PHOSPHATE ACYLTRANSFERASE"/>
    <property type="match status" value="1"/>
</dbReference>
<dbReference type="SUPFAM" id="SSF69593">
    <property type="entry name" value="Glycerol-3-phosphate (1)-acyltransferase"/>
    <property type="match status" value="1"/>
</dbReference>
<dbReference type="EMBL" id="CP036276">
    <property type="protein sequence ID" value="QDU45083.1"/>
    <property type="molecule type" value="Genomic_DNA"/>
</dbReference>
<keyword evidence="4" id="KW-0472">Membrane</keyword>
<comment type="pathway">
    <text evidence="1">Lipid metabolism.</text>
</comment>
<evidence type="ECO:0000313" key="7">
    <source>
        <dbReference type="Proteomes" id="UP000319383"/>
    </source>
</evidence>
<keyword evidence="7" id="KW-1185">Reference proteome</keyword>
<dbReference type="RefSeq" id="WP_145377431.1">
    <property type="nucleotide sequence ID" value="NZ_CP036276.1"/>
</dbReference>
<evidence type="ECO:0000259" key="5">
    <source>
        <dbReference type="SMART" id="SM00563"/>
    </source>
</evidence>
<sequence>MNHFLRALFFLIVVRPIMLIILGMNVRHAERLPRSGPAVIVANHNSHLDALALMTLYSTRELRHVQPVAAADYFFRNRLLKWFATQIIGIIPLQRQVKTARRDPLAPINEAIEKNQIVILFPEGTRGEPEQIETFKTGVAHISKRHPDVDVVPIFMHGFGKALPRGEALLVPFFCDVFVGESFRWTGERGSFMDEMTGRIEALAGEMPAQTW</sequence>
<evidence type="ECO:0000256" key="3">
    <source>
        <dbReference type="ARBA" id="ARBA00023315"/>
    </source>
</evidence>
<feature type="transmembrane region" description="Helical" evidence="4">
    <location>
        <begin position="6"/>
        <end position="26"/>
    </location>
</feature>
<dbReference type="SMART" id="SM00563">
    <property type="entry name" value="PlsC"/>
    <property type="match status" value="1"/>
</dbReference>
<evidence type="ECO:0000256" key="2">
    <source>
        <dbReference type="ARBA" id="ARBA00022679"/>
    </source>
</evidence>
<evidence type="ECO:0000256" key="4">
    <source>
        <dbReference type="SAM" id="Phobius"/>
    </source>
</evidence>
<dbReference type="CDD" id="cd07989">
    <property type="entry name" value="LPLAT_AGPAT-like"/>
    <property type="match status" value="1"/>
</dbReference>
<keyword evidence="2 6" id="KW-0808">Transferase</keyword>
<organism evidence="6 7">
    <name type="scientific">Symmachiella dynata</name>
    <dbReference type="NCBI Taxonomy" id="2527995"/>
    <lineage>
        <taxon>Bacteria</taxon>
        <taxon>Pseudomonadati</taxon>
        <taxon>Planctomycetota</taxon>
        <taxon>Planctomycetia</taxon>
        <taxon>Planctomycetales</taxon>
        <taxon>Planctomycetaceae</taxon>
        <taxon>Symmachiella</taxon>
    </lineage>
</organism>
<keyword evidence="4" id="KW-0812">Transmembrane</keyword>
<keyword evidence="4" id="KW-1133">Transmembrane helix</keyword>
<accession>A0A517ZRL3</accession>
<feature type="domain" description="Phospholipid/glycerol acyltransferase" evidence="5">
    <location>
        <begin position="38"/>
        <end position="159"/>
    </location>
</feature>